<dbReference type="Pfam" id="PF00561">
    <property type="entry name" value="Abhydrolase_1"/>
    <property type="match status" value="1"/>
</dbReference>
<dbReference type="VEuPathDB" id="FungiDB:BCV72DRAFT_31253"/>
<dbReference type="SUPFAM" id="SSF53474">
    <property type="entry name" value="alpha/beta-Hydrolases"/>
    <property type="match status" value="1"/>
</dbReference>
<dbReference type="PANTHER" id="PTHR43433">
    <property type="entry name" value="HYDROLASE, ALPHA/BETA FOLD FAMILY PROTEIN"/>
    <property type="match status" value="1"/>
</dbReference>
<dbReference type="PRINTS" id="PR00111">
    <property type="entry name" value="ABHYDROLASE"/>
</dbReference>
<dbReference type="EMBL" id="KV921271">
    <property type="protein sequence ID" value="ORE22019.1"/>
    <property type="molecule type" value="Genomic_DNA"/>
</dbReference>
<accession>A0A1X0SCS7</accession>
<keyword evidence="2" id="KW-0378">Hydrolase</keyword>
<dbReference type="OMA" id="HDVFFKY"/>
<evidence type="ECO:0000313" key="2">
    <source>
        <dbReference type="EMBL" id="ORE22019.1"/>
    </source>
</evidence>
<dbReference type="InterPro" id="IPR000073">
    <property type="entry name" value="AB_hydrolase_1"/>
</dbReference>
<dbReference type="Proteomes" id="UP000242381">
    <property type="component" value="Unassembled WGS sequence"/>
</dbReference>
<proteinExistence type="predicted"/>
<gene>
    <name evidence="2" type="ORF">BCV71DRAFT_172706</name>
</gene>
<organism evidence="2 3">
    <name type="scientific">Rhizopus microsporus</name>
    <dbReference type="NCBI Taxonomy" id="58291"/>
    <lineage>
        <taxon>Eukaryota</taxon>
        <taxon>Fungi</taxon>
        <taxon>Fungi incertae sedis</taxon>
        <taxon>Mucoromycota</taxon>
        <taxon>Mucoromycotina</taxon>
        <taxon>Mucoromycetes</taxon>
        <taxon>Mucorales</taxon>
        <taxon>Mucorineae</taxon>
        <taxon>Rhizopodaceae</taxon>
        <taxon>Rhizopus</taxon>
    </lineage>
</organism>
<dbReference type="GO" id="GO:0016787">
    <property type="term" value="F:hydrolase activity"/>
    <property type="evidence" value="ECO:0007669"/>
    <property type="project" value="UniProtKB-KW"/>
</dbReference>
<protein>
    <submittedName>
        <fullName evidence="2">Alpha/beta-hydrolase</fullName>
    </submittedName>
</protein>
<dbReference type="Gene3D" id="3.40.50.1820">
    <property type="entry name" value="alpha/beta hydrolase"/>
    <property type="match status" value="1"/>
</dbReference>
<name>A0A1X0SCS7_RHIZD</name>
<feature type="domain" description="AB hydrolase-1" evidence="1">
    <location>
        <begin position="36"/>
        <end position="279"/>
    </location>
</feature>
<dbReference type="InterPro" id="IPR050471">
    <property type="entry name" value="AB_hydrolase"/>
</dbReference>
<dbReference type="PANTHER" id="PTHR43433:SF5">
    <property type="entry name" value="AB HYDROLASE-1 DOMAIN-CONTAINING PROTEIN"/>
    <property type="match status" value="1"/>
</dbReference>
<dbReference type="AlphaFoldDB" id="A0A1X0SCS7"/>
<dbReference type="InterPro" id="IPR029058">
    <property type="entry name" value="AB_hydrolase_fold"/>
</dbReference>
<evidence type="ECO:0000259" key="1">
    <source>
        <dbReference type="Pfam" id="PF00561"/>
    </source>
</evidence>
<reference evidence="2 3" key="1">
    <citation type="journal article" date="2016" name="Proc. Natl. Acad. Sci. U.S.A.">
        <title>Lipid metabolic changes in an early divergent fungus govern the establishment of a mutualistic symbiosis with endobacteria.</title>
        <authorList>
            <person name="Lastovetsky O.A."/>
            <person name="Gaspar M.L."/>
            <person name="Mondo S.J."/>
            <person name="LaButti K.M."/>
            <person name="Sandor L."/>
            <person name="Grigoriev I.V."/>
            <person name="Henry S.A."/>
            <person name="Pawlowska T.E."/>
        </authorList>
    </citation>
    <scope>NUCLEOTIDE SEQUENCE [LARGE SCALE GENOMIC DNA]</scope>
    <source>
        <strain evidence="2 3">ATCC 11559</strain>
    </source>
</reference>
<evidence type="ECO:0000313" key="3">
    <source>
        <dbReference type="Proteomes" id="UP000242381"/>
    </source>
</evidence>
<sequence length="303" mass="34293">MSLSTQRERGYVEVAKGRENPAIKIYYELHGNGPEHVVLIMGLNTTCLAWEHQTKYLAETGKYTVLIFENRGMGLSDAPKGVYSTSQMAHDVIDLMDHFGWTKNVHLDGVSMGGMIALELVSRWPERFGSLVLTSTTAGRQIPTWRALTTLPRLIFIKDPAERISQSLALVYPPQWLAAKPTQIEYEQYQTNQDLSLALQLARMDRSRPQTLWGNMAQMAACMTHHVSEARLQKIRETGIPILVMTGTWDHLVNPRNSYYLADKLGAELKVFEGAGHGLPGERPAEYNQQIDEHFTRAVKMRR</sequence>